<accession>B9TH22</accession>
<evidence type="ECO:0000256" key="2">
    <source>
        <dbReference type="ARBA" id="ARBA00013091"/>
    </source>
</evidence>
<keyword evidence="12" id="KW-1185">Reference proteome</keyword>
<dbReference type="GO" id="GO:0030600">
    <property type="term" value="F:feruloyl esterase activity"/>
    <property type="evidence" value="ECO:0007669"/>
    <property type="project" value="UniProtKB-EC"/>
</dbReference>
<evidence type="ECO:0000256" key="6">
    <source>
        <dbReference type="ARBA" id="ARBA00022729"/>
    </source>
</evidence>
<evidence type="ECO:0000256" key="5">
    <source>
        <dbReference type="ARBA" id="ARBA00022723"/>
    </source>
</evidence>
<keyword evidence="4" id="KW-0119">Carbohydrate metabolism</keyword>
<dbReference type="InterPro" id="IPR029058">
    <property type="entry name" value="AB_hydrolase_fold"/>
</dbReference>
<reference evidence="12" key="1">
    <citation type="journal article" date="2010" name="Nat. Biotechnol.">
        <title>Draft genome sequence of the oilseed species Ricinus communis.</title>
        <authorList>
            <person name="Chan A.P."/>
            <person name="Crabtree J."/>
            <person name="Zhao Q."/>
            <person name="Lorenzi H."/>
            <person name="Orvis J."/>
            <person name="Puiu D."/>
            <person name="Melake-Berhan A."/>
            <person name="Jones K.M."/>
            <person name="Redman J."/>
            <person name="Chen G."/>
            <person name="Cahoon E.B."/>
            <person name="Gedil M."/>
            <person name="Stanke M."/>
            <person name="Haas B.J."/>
            <person name="Wortman J.R."/>
            <person name="Fraser-Liggett C.M."/>
            <person name="Ravel J."/>
            <person name="Rabinowicz P.D."/>
        </authorList>
    </citation>
    <scope>NUCLEOTIDE SEQUENCE [LARGE SCALE GENOMIC DNA]</scope>
    <source>
        <strain evidence="12">cv. Hale</strain>
    </source>
</reference>
<feature type="non-terminal residue" evidence="11">
    <location>
        <position position="359"/>
    </location>
</feature>
<dbReference type="STRING" id="3988.B9TH22"/>
<evidence type="ECO:0000256" key="4">
    <source>
        <dbReference type="ARBA" id="ARBA00022651"/>
    </source>
</evidence>
<evidence type="ECO:0000313" key="12">
    <source>
        <dbReference type="Proteomes" id="UP000008311"/>
    </source>
</evidence>
<evidence type="ECO:0000313" key="11">
    <source>
        <dbReference type="EMBL" id="EEF24842.1"/>
    </source>
</evidence>
<dbReference type="eggNOG" id="ENOG502QPXZ">
    <property type="taxonomic scope" value="Eukaryota"/>
</dbReference>
<gene>
    <name evidence="11" type="ORF">RCOM_1833740</name>
</gene>
<comment type="similarity">
    <text evidence="1">Belongs to the tannase family.</text>
</comment>
<dbReference type="SUPFAM" id="SSF53474">
    <property type="entry name" value="alpha/beta-Hydrolases"/>
    <property type="match status" value="1"/>
</dbReference>
<keyword evidence="4" id="KW-0858">Xylan degradation</keyword>
<dbReference type="Proteomes" id="UP000008311">
    <property type="component" value="Unassembled WGS sequence"/>
</dbReference>
<dbReference type="AlphaFoldDB" id="B9TH22"/>
<evidence type="ECO:0000256" key="10">
    <source>
        <dbReference type="ARBA" id="ARBA00034075"/>
    </source>
</evidence>
<sequence>MGGSVTMAAKAAYTLAAGGALAIFAFTASVVAEDVSSSQPGRAQVDTPADPKCAALVHLALADTDISSAAFQPAQLPVFGASYTAADRSKVGAEISGLPAFCRVAGRIHPEPGSDIRFEVWLPAEGWNGRYMGVGNGGFAGSIRYKDMGETISAGYATASTDTGHDEKITPLASWAPGNPAKLRDYGWRAVHLTTVNAKRLVAAYYDRPANKSYFQSCSNGGRQGLMEASRFPEDFDGILSGAPSAQMTKAVMALVWSQQVQSRPGAAFRPEQMTFLQDEVLRQCDSRDGQTDDLIADPRECRVDVAKLSCANSSSPQCFTAPQLSALRQIYEGPPKSGGRTVAFAYSASGAEAGRPVP</sequence>
<evidence type="ECO:0000256" key="8">
    <source>
        <dbReference type="ARBA" id="ARBA00022837"/>
    </source>
</evidence>
<evidence type="ECO:0000256" key="7">
    <source>
        <dbReference type="ARBA" id="ARBA00022801"/>
    </source>
</evidence>
<organism evidence="11 12">
    <name type="scientific">Ricinus communis</name>
    <name type="common">Castor bean</name>
    <dbReference type="NCBI Taxonomy" id="3988"/>
    <lineage>
        <taxon>Eukaryota</taxon>
        <taxon>Viridiplantae</taxon>
        <taxon>Streptophyta</taxon>
        <taxon>Embryophyta</taxon>
        <taxon>Tracheophyta</taxon>
        <taxon>Spermatophyta</taxon>
        <taxon>Magnoliopsida</taxon>
        <taxon>eudicotyledons</taxon>
        <taxon>Gunneridae</taxon>
        <taxon>Pentapetalae</taxon>
        <taxon>rosids</taxon>
        <taxon>fabids</taxon>
        <taxon>Malpighiales</taxon>
        <taxon>Euphorbiaceae</taxon>
        <taxon>Acalyphoideae</taxon>
        <taxon>Acalypheae</taxon>
        <taxon>Ricinus</taxon>
    </lineage>
</organism>
<dbReference type="GO" id="GO:0046872">
    <property type="term" value="F:metal ion binding"/>
    <property type="evidence" value="ECO:0007669"/>
    <property type="project" value="UniProtKB-KW"/>
</dbReference>
<protein>
    <recommendedName>
        <fullName evidence="2">feruloyl esterase</fullName>
        <ecNumber evidence="2">3.1.1.73</ecNumber>
    </recommendedName>
</protein>
<dbReference type="EC" id="3.1.1.73" evidence="2"/>
<keyword evidence="5" id="KW-0479">Metal-binding</keyword>
<keyword evidence="3" id="KW-0719">Serine esterase</keyword>
<name>B9TH22_RICCO</name>
<comment type="catalytic activity">
    <reaction evidence="10">
        <text>feruloyl-polysaccharide + H2O = ferulate + polysaccharide.</text>
        <dbReference type="EC" id="3.1.1.73"/>
    </reaction>
</comment>
<keyword evidence="8" id="KW-0106">Calcium</keyword>
<evidence type="ECO:0000256" key="1">
    <source>
        <dbReference type="ARBA" id="ARBA00006249"/>
    </source>
</evidence>
<dbReference type="GO" id="GO:0045493">
    <property type="term" value="P:xylan catabolic process"/>
    <property type="evidence" value="ECO:0007669"/>
    <property type="project" value="UniProtKB-KW"/>
</dbReference>
<dbReference type="Pfam" id="PF07519">
    <property type="entry name" value="Tannase"/>
    <property type="match status" value="1"/>
</dbReference>
<evidence type="ECO:0000256" key="9">
    <source>
        <dbReference type="ARBA" id="ARBA00023157"/>
    </source>
</evidence>
<dbReference type="EMBL" id="EQ981141">
    <property type="protein sequence ID" value="EEF24842.1"/>
    <property type="molecule type" value="Genomic_DNA"/>
</dbReference>
<keyword evidence="4" id="KW-0624">Polysaccharide degradation</keyword>
<keyword evidence="9" id="KW-1015">Disulfide bond</keyword>
<proteinExistence type="inferred from homology"/>
<dbReference type="InParanoid" id="B9TH22"/>
<dbReference type="PANTHER" id="PTHR33938">
    <property type="entry name" value="FERULOYL ESTERASE B-RELATED"/>
    <property type="match status" value="1"/>
</dbReference>
<dbReference type="InterPro" id="IPR011118">
    <property type="entry name" value="Tannase/feruloyl_esterase"/>
</dbReference>
<keyword evidence="7 11" id="KW-0378">Hydrolase</keyword>
<dbReference type="PANTHER" id="PTHR33938:SF15">
    <property type="entry name" value="FERULOYL ESTERASE B-RELATED"/>
    <property type="match status" value="1"/>
</dbReference>
<evidence type="ECO:0000256" key="3">
    <source>
        <dbReference type="ARBA" id="ARBA00022487"/>
    </source>
</evidence>
<keyword evidence="6" id="KW-0732">Signal</keyword>